<feature type="transmembrane region" description="Helical" evidence="1">
    <location>
        <begin position="214"/>
        <end position="235"/>
    </location>
</feature>
<dbReference type="RefSeq" id="XP_001750514.1">
    <property type="nucleotide sequence ID" value="XM_001750462.1"/>
</dbReference>
<gene>
    <name evidence="2" type="ORF">MONBRDRAFT_12589</name>
</gene>
<proteinExistence type="predicted"/>
<keyword evidence="3" id="KW-1185">Reference proteome</keyword>
<feature type="transmembrane region" description="Helical" evidence="1">
    <location>
        <begin position="150"/>
        <end position="171"/>
    </location>
</feature>
<dbReference type="PANTHER" id="PTHR20948:SF2">
    <property type="entry name" value="TRANSMEMBRANE PROTEIN 164"/>
    <property type="match status" value="1"/>
</dbReference>
<feature type="transmembrane region" description="Helical" evidence="1">
    <location>
        <begin position="44"/>
        <end position="62"/>
    </location>
</feature>
<dbReference type="AlphaFoldDB" id="A9VCQ8"/>
<dbReference type="InterPro" id="IPR026508">
    <property type="entry name" value="TMEM164"/>
</dbReference>
<dbReference type="EMBL" id="CH991582">
    <property type="protein sequence ID" value="EDQ84728.1"/>
    <property type="molecule type" value="Genomic_DNA"/>
</dbReference>
<reference evidence="2 3" key="1">
    <citation type="journal article" date="2008" name="Nature">
        <title>The genome of the choanoflagellate Monosiga brevicollis and the origin of metazoans.</title>
        <authorList>
            <consortium name="JGI Sequencing"/>
            <person name="King N."/>
            <person name="Westbrook M.J."/>
            <person name="Young S.L."/>
            <person name="Kuo A."/>
            <person name="Abedin M."/>
            <person name="Chapman J."/>
            <person name="Fairclough S."/>
            <person name="Hellsten U."/>
            <person name="Isogai Y."/>
            <person name="Letunic I."/>
            <person name="Marr M."/>
            <person name="Pincus D."/>
            <person name="Putnam N."/>
            <person name="Rokas A."/>
            <person name="Wright K.J."/>
            <person name="Zuzow R."/>
            <person name="Dirks W."/>
            <person name="Good M."/>
            <person name="Goodstein D."/>
            <person name="Lemons D."/>
            <person name="Li W."/>
            <person name="Lyons J.B."/>
            <person name="Morris A."/>
            <person name="Nichols S."/>
            <person name="Richter D.J."/>
            <person name="Salamov A."/>
            <person name="Bork P."/>
            <person name="Lim W.A."/>
            <person name="Manning G."/>
            <person name="Miller W.T."/>
            <person name="McGinnis W."/>
            <person name="Shapiro H."/>
            <person name="Tjian R."/>
            <person name="Grigoriev I.V."/>
            <person name="Rokhsar D."/>
        </authorList>
    </citation>
    <scope>NUCLEOTIDE SEQUENCE [LARGE SCALE GENOMIC DNA]</scope>
    <source>
        <strain evidence="3">MX1 / ATCC 50154</strain>
    </source>
</reference>
<dbReference type="GeneID" id="5895744"/>
<feature type="transmembrane region" description="Helical" evidence="1">
    <location>
        <begin position="95"/>
        <end position="112"/>
    </location>
</feature>
<dbReference type="PANTHER" id="PTHR20948">
    <property type="entry name" value="TRANSMEMBRANE PROTEIN 164"/>
    <property type="match status" value="1"/>
</dbReference>
<accession>A9VCQ8</accession>
<evidence type="ECO:0000256" key="1">
    <source>
        <dbReference type="SAM" id="Phobius"/>
    </source>
</evidence>
<keyword evidence="1" id="KW-0472">Membrane</keyword>
<evidence type="ECO:0000313" key="2">
    <source>
        <dbReference type="EMBL" id="EDQ84728.1"/>
    </source>
</evidence>
<protein>
    <recommendedName>
        <fullName evidence="4">Transmembrane protein</fullName>
    </recommendedName>
</protein>
<sequence>METVFWTVMGILFAISLKLTTRWHHELGMGPFEPGKAWPVIDRLLAVTHWGMIGYLLLVKYGSGTMLYILQPCHIVMVLQGTLLMLKPSRVTRGLLHAHFVLILGAFVAIVLPDTDTLEAPFEVEVFFIQHFLIVFVTPLRLLKLHDGGHWRWISVLGGLCIMHLMHWPFYVTTGSLTHVNLQFMQCPTVALAEILKELPPWVITPSYRSLVTILYHIVAIGVAAGYLELGRFLFTRKTKSS</sequence>
<keyword evidence="1" id="KW-1133">Transmembrane helix</keyword>
<keyword evidence="1" id="KW-0812">Transmembrane</keyword>
<evidence type="ECO:0000313" key="3">
    <source>
        <dbReference type="Proteomes" id="UP000001357"/>
    </source>
</evidence>
<dbReference type="InParanoid" id="A9VCQ8"/>
<name>A9VCQ8_MONBE</name>
<dbReference type="Pfam" id="PF14808">
    <property type="entry name" value="TMEM164"/>
    <property type="match status" value="1"/>
</dbReference>
<feature type="transmembrane region" description="Helical" evidence="1">
    <location>
        <begin position="124"/>
        <end position="143"/>
    </location>
</feature>
<evidence type="ECO:0008006" key="4">
    <source>
        <dbReference type="Google" id="ProtNLM"/>
    </source>
</evidence>
<organism evidence="2 3">
    <name type="scientific">Monosiga brevicollis</name>
    <name type="common">Choanoflagellate</name>
    <dbReference type="NCBI Taxonomy" id="81824"/>
    <lineage>
        <taxon>Eukaryota</taxon>
        <taxon>Choanoflagellata</taxon>
        <taxon>Craspedida</taxon>
        <taxon>Salpingoecidae</taxon>
        <taxon>Monosiga</taxon>
    </lineage>
</organism>
<dbReference type="Proteomes" id="UP000001357">
    <property type="component" value="Unassembled WGS sequence"/>
</dbReference>
<dbReference type="KEGG" id="mbr:MONBRDRAFT_12589"/>